<dbReference type="CDD" id="cd01650">
    <property type="entry name" value="RT_nLTR_like"/>
    <property type="match status" value="1"/>
</dbReference>
<sequence>MGRGCYVYHRGRSTTNSIRPASLWENEATPLLEKPGRRYSRFDQKSFASFDIFSFEDCKIISMVVDWMEKWKVNGLYNGAPSIIFSAVEEEVLAGKFSRTLIGRSKERISLSALEDFLVRGGFKEFKLRRLGNFEVLFIFKQEDDYQSPKALGNPCSTLLHIGGDASDEESSGTGGTVLNTATRGRISSEVENPNLMDGPNSFPDLSFLEVPYSSSCMAIIPYVPHDPTLAPSHACTFASQTMGSFDDGWIGTRFEIGETSSPLDTPYGCHSEGGNEETPFDTSELLPLAMDILKGPKSSMPLPRCPRLKKPPPPPGMQRDNAPLMIKVWKILTAASPTVNYTVQTLRGDVDLSHLPKANSDHKALLLHCHDQHHSGSWTFRFINSWTHHDNFKQVVKNSWKRSPTFGGMRGLFSKLKALKLALRDWNHKEFGNIFEQARKAEEYASLTLEAYDLDPTDRKRETAQLANAKLILAVKKEDVLKASQDFFLGMPIPKGYGSTFLTLIPKKSQPKTFDDFKPISLSTFMSKINTKLLANRLKKLLLKIISEEQAAFQKGKGIDDHILMAKEAIHHLDRKVFGGNLIIKIDMAKAFDRMAWSYLESTLKGFGFSCLSIKLLMANLNSTFISILLNGEPTGFFRMTRGVKQGDPLSPLLFIIGGEGFSRLLNHHLETTFIKRYKGVGHLIYADDLMIFTKGDTRNLLRLKGVLLDYLGASGQQINYNKSHFYCSKNTSKEHISHIEKILGMTTGSLPFTYLGGTICKGVLRKEHCSSLLEHFDNHISSWYSKILNQMGRLILIKHVLSPIPLHIMAVHTLPKSIHARLNTLMANFYRGQKGGWPKYHWIKWSDLCLPREAGGLGFKNLLTLEEAYGARYSSPLTLRQYMLQWWISGNTKNLKGCARLILPGIIPWCLWKARNLAICEGKETAKEGVIQQCFKLLQDLCWVNRNKKWMCHDADFNGWGLNHFWRTGKNFCF</sequence>
<organism evidence="2 3">
    <name type="scientific">Cuscuta campestris</name>
    <dbReference type="NCBI Taxonomy" id="132261"/>
    <lineage>
        <taxon>Eukaryota</taxon>
        <taxon>Viridiplantae</taxon>
        <taxon>Streptophyta</taxon>
        <taxon>Embryophyta</taxon>
        <taxon>Tracheophyta</taxon>
        <taxon>Spermatophyta</taxon>
        <taxon>Magnoliopsida</taxon>
        <taxon>eudicotyledons</taxon>
        <taxon>Gunneridae</taxon>
        <taxon>Pentapetalae</taxon>
        <taxon>asterids</taxon>
        <taxon>lamiids</taxon>
        <taxon>Solanales</taxon>
        <taxon>Convolvulaceae</taxon>
        <taxon>Cuscuteae</taxon>
        <taxon>Cuscuta</taxon>
        <taxon>Cuscuta subgen. Grammica</taxon>
        <taxon>Cuscuta sect. Cleistogrammica</taxon>
    </lineage>
</organism>
<dbReference type="PROSITE" id="PS50878">
    <property type="entry name" value="RT_POL"/>
    <property type="match status" value="1"/>
</dbReference>
<dbReference type="OrthoDB" id="6497161at2759"/>
<gene>
    <name evidence="2" type="ORF">CCAM_LOCUS15130</name>
</gene>
<evidence type="ECO:0000259" key="1">
    <source>
        <dbReference type="PROSITE" id="PS50878"/>
    </source>
</evidence>
<protein>
    <recommendedName>
        <fullName evidence="1">Reverse transcriptase domain-containing protein</fullName>
    </recommendedName>
</protein>
<dbReference type="InterPro" id="IPR000477">
    <property type="entry name" value="RT_dom"/>
</dbReference>
<dbReference type="AlphaFoldDB" id="A0A484LAR1"/>
<dbReference type="PANTHER" id="PTHR33116:SF80">
    <property type="entry name" value="REVERSE TRANSCRIPTASE ZINC-BINDING DOMAIN-CONTAINING PROTEIN"/>
    <property type="match status" value="1"/>
</dbReference>
<dbReference type="SUPFAM" id="SSF56672">
    <property type="entry name" value="DNA/RNA polymerases"/>
    <property type="match status" value="1"/>
</dbReference>
<evidence type="ECO:0000313" key="2">
    <source>
        <dbReference type="EMBL" id="VFQ73354.1"/>
    </source>
</evidence>
<dbReference type="Pfam" id="PF00078">
    <property type="entry name" value="RVT_1"/>
    <property type="match status" value="1"/>
</dbReference>
<dbReference type="InterPro" id="IPR043502">
    <property type="entry name" value="DNA/RNA_pol_sf"/>
</dbReference>
<evidence type="ECO:0000313" key="3">
    <source>
        <dbReference type="Proteomes" id="UP000595140"/>
    </source>
</evidence>
<reference evidence="2 3" key="1">
    <citation type="submission" date="2018-04" db="EMBL/GenBank/DDBJ databases">
        <authorList>
            <person name="Vogel A."/>
        </authorList>
    </citation>
    <scope>NUCLEOTIDE SEQUENCE [LARGE SCALE GENOMIC DNA]</scope>
</reference>
<name>A0A484LAR1_9ASTE</name>
<accession>A0A484LAR1</accession>
<keyword evidence="3" id="KW-1185">Reference proteome</keyword>
<dbReference type="Proteomes" id="UP000595140">
    <property type="component" value="Unassembled WGS sequence"/>
</dbReference>
<dbReference type="EMBL" id="OOIL02001182">
    <property type="protein sequence ID" value="VFQ73354.1"/>
    <property type="molecule type" value="Genomic_DNA"/>
</dbReference>
<feature type="domain" description="Reverse transcriptase" evidence="1">
    <location>
        <begin position="487"/>
        <end position="761"/>
    </location>
</feature>
<dbReference type="PANTHER" id="PTHR33116">
    <property type="entry name" value="REVERSE TRANSCRIPTASE ZINC-BINDING DOMAIN-CONTAINING PROTEIN-RELATED-RELATED"/>
    <property type="match status" value="1"/>
</dbReference>
<proteinExistence type="predicted"/>